<dbReference type="EMBL" id="JAUKUA010000003">
    <property type="protein sequence ID" value="KAK0719882.1"/>
    <property type="molecule type" value="Genomic_DNA"/>
</dbReference>
<protein>
    <submittedName>
        <fullName evidence="2">Uncharacterized protein</fullName>
    </submittedName>
</protein>
<feature type="compositionally biased region" description="Acidic residues" evidence="1">
    <location>
        <begin position="228"/>
        <end position="237"/>
    </location>
</feature>
<feature type="region of interest" description="Disordered" evidence="1">
    <location>
        <begin position="85"/>
        <end position="123"/>
    </location>
</feature>
<organism evidence="2 3">
    <name type="scientific">Lasiosphaeris hirsuta</name>
    <dbReference type="NCBI Taxonomy" id="260670"/>
    <lineage>
        <taxon>Eukaryota</taxon>
        <taxon>Fungi</taxon>
        <taxon>Dikarya</taxon>
        <taxon>Ascomycota</taxon>
        <taxon>Pezizomycotina</taxon>
        <taxon>Sordariomycetes</taxon>
        <taxon>Sordariomycetidae</taxon>
        <taxon>Sordariales</taxon>
        <taxon>Lasiosphaeriaceae</taxon>
        <taxon>Lasiosphaeris</taxon>
    </lineage>
</organism>
<proteinExistence type="predicted"/>
<gene>
    <name evidence="2" type="ORF">B0H67DRAFT_643187</name>
</gene>
<feature type="compositionally biased region" description="Low complexity" evidence="1">
    <location>
        <begin position="87"/>
        <end position="97"/>
    </location>
</feature>
<dbReference type="AlphaFoldDB" id="A0AA40AQ37"/>
<evidence type="ECO:0000256" key="1">
    <source>
        <dbReference type="SAM" id="MobiDB-lite"/>
    </source>
</evidence>
<accession>A0AA40AQ37</accession>
<reference evidence="2" key="1">
    <citation type="submission" date="2023-06" db="EMBL/GenBank/DDBJ databases">
        <title>Genome-scale phylogeny and comparative genomics of the fungal order Sordariales.</title>
        <authorList>
            <consortium name="Lawrence Berkeley National Laboratory"/>
            <person name="Hensen N."/>
            <person name="Bonometti L."/>
            <person name="Westerberg I."/>
            <person name="Brannstrom I.O."/>
            <person name="Guillou S."/>
            <person name="Cros-Aarteil S."/>
            <person name="Calhoun S."/>
            <person name="Haridas S."/>
            <person name="Kuo A."/>
            <person name="Mondo S."/>
            <person name="Pangilinan J."/>
            <person name="Riley R."/>
            <person name="Labutti K."/>
            <person name="Andreopoulos B."/>
            <person name="Lipzen A."/>
            <person name="Chen C."/>
            <person name="Yanf M."/>
            <person name="Daum C."/>
            <person name="Ng V."/>
            <person name="Clum A."/>
            <person name="Steindorff A."/>
            <person name="Ohm R."/>
            <person name="Martin F."/>
            <person name="Silar P."/>
            <person name="Natvig D."/>
            <person name="Lalanne C."/>
            <person name="Gautier V."/>
            <person name="Ament-Velasquez S.L."/>
            <person name="Kruys A."/>
            <person name="Hutchinson M.I."/>
            <person name="Powell A.J."/>
            <person name="Barry K."/>
            <person name="Miller A.N."/>
            <person name="Grigoriev I.V."/>
            <person name="Debuchy R."/>
            <person name="Gladieux P."/>
            <person name="Thoren M.H."/>
            <person name="Johannesson H."/>
        </authorList>
    </citation>
    <scope>NUCLEOTIDE SEQUENCE</scope>
    <source>
        <strain evidence="2">SMH4607-1</strain>
    </source>
</reference>
<feature type="compositionally biased region" description="Basic and acidic residues" evidence="1">
    <location>
        <begin position="108"/>
        <end position="119"/>
    </location>
</feature>
<evidence type="ECO:0000313" key="2">
    <source>
        <dbReference type="EMBL" id="KAK0719882.1"/>
    </source>
</evidence>
<feature type="region of interest" description="Disordered" evidence="1">
    <location>
        <begin position="1"/>
        <end position="26"/>
    </location>
</feature>
<feature type="region of interest" description="Disordered" evidence="1">
    <location>
        <begin position="178"/>
        <end position="251"/>
    </location>
</feature>
<feature type="compositionally biased region" description="Pro residues" evidence="1">
    <location>
        <begin position="98"/>
        <end position="107"/>
    </location>
</feature>
<comment type="caution">
    <text evidence="2">The sequence shown here is derived from an EMBL/GenBank/DDBJ whole genome shotgun (WGS) entry which is preliminary data.</text>
</comment>
<dbReference type="Proteomes" id="UP001172102">
    <property type="component" value="Unassembled WGS sequence"/>
</dbReference>
<evidence type="ECO:0000313" key="3">
    <source>
        <dbReference type="Proteomes" id="UP001172102"/>
    </source>
</evidence>
<keyword evidence="3" id="KW-1185">Reference proteome</keyword>
<name>A0AA40AQ37_9PEZI</name>
<sequence>MATSTTSHPGTKRDSSPPTQVRLRPSIEGSYADIADLDLSKIDEDPITYFLTPAHPAYDDDDDTMDFEMDFDAGIEDAKHPPLIVRSVSPSSLGSLSLPPPRIPTPPRRSESPEVDRDIPLTPEDNETYIHLAAPSRPLPFGLPFSLRDFTASKSKFSEKQGSGSADALLSLASVHAMRNPNQGRPKVRPGARSSRTLQGVSRRGRSRTLSSRRSPHAWREPSPDVWSIEEETEQELNSEMGDSSVEGDLGAFTKNEGIDIPAAKPKKKVRFVLPVEDEY</sequence>